<dbReference type="OrthoDB" id="5918473at2"/>
<organism evidence="1 2">
    <name type="scientific">Chryseobacterium taeanense</name>
    <dbReference type="NCBI Taxonomy" id="311334"/>
    <lineage>
        <taxon>Bacteria</taxon>
        <taxon>Pseudomonadati</taxon>
        <taxon>Bacteroidota</taxon>
        <taxon>Flavobacteriia</taxon>
        <taxon>Flavobacteriales</taxon>
        <taxon>Weeksellaceae</taxon>
        <taxon>Chryseobacterium group</taxon>
        <taxon>Chryseobacterium</taxon>
    </lineage>
</organism>
<keyword evidence="2" id="KW-1185">Reference proteome</keyword>
<proteinExistence type="predicted"/>
<evidence type="ECO:0008006" key="3">
    <source>
        <dbReference type="Google" id="ProtNLM"/>
    </source>
</evidence>
<dbReference type="AlphaFoldDB" id="A0A1G8LV52"/>
<reference evidence="2" key="1">
    <citation type="submission" date="2016-10" db="EMBL/GenBank/DDBJ databases">
        <authorList>
            <person name="Varghese N."/>
            <person name="Submissions S."/>
        </authorList>
    </citation>
    <scope>NUCLEOTIDE SEQUENCE [LARGE SCALE GENOMIC DNA]</scope>
    <source>
        <strain evidence="2">DSM 17071</strain>
    </source>
</reference>
<dbReference type="EMBL" id="FNDW01000010">
    <property type="protein sequence ID" value="SDI59574.1"/>
    <property type="molecule type" value="Genomic_DNA"/>
</dbReference>
<dbReference type="RefSeq" id="WP_089859891.1">
    <property type="nucleotide sequence ID" value="NZ_FNDW01000010.1"/>
</dbReference>
<name>A0A1G8LV52_9FLAO</name>
<accession>A0A1G8LV52</accession>
<protein>
    <recommendedName>
        <fullName evidence="3">HNH endonuclease</fullName>
    </recommendedName>
</protein>
<sequence>MIYINPNQIIIPQDWKERVKELTQELLQKSKSQRNKFIDSKRTETWGHPEILTALKGPVGNKCWYTEVDLTGSDPNIDHFRPKGKITEIDVDNLVKTTKVSDGYWWLAFDSDNFRLSSMHANQRRVDEKTNGGKWDFFPVDGPRAIAGTQIGLINESILPFDPCSPTDVALMWFEPDGKPGFKNWRRSPTIQEERRLKVTTWLFHLDKQELAFNRAGAMEEVRIALKNADAIYQLWEQKGFAGDGQEKNLFDRAIAGIRALISDKSPFAGAKRCAVQMAKSDYLWMVEYF</sequence>
<evidence type="ECO:0000313" key="2">
    <source>
        <dbReference type="Proteomes" id="UP000198869"/>
    </source>
</evidence>
<dbReference type="Proteomes" id="UP000198869">
    <property type="component" value="Unassembled WGS sequence"/>
</dbReference>
<dbReference type="STRING" id="311334.SAMN05421846_11071"/>
<evidence type="ECO:0000313" key="1">
    <source>
        <dbReference type="EMBL" id="SDI59574.1"/>
    </source>
</evidence>
<gene>
    <name evidence="1" type="ORF">SAMN05421846_11071</name>
</gene>